<evidence type="ECO:0000313" key="7">
    <source>
        <dbReference type="EMBL" id="SMO86146.1"/>
    </source>
</evidence>
<protein>
    <submittedName>
        <fullName evidence="7">Cytochrome C oxidase, cbb3-type, subunit III</fullName>
    </submittedName>
</protein>
<dbReference type="PROSITE" id="PS51007">
    <property type="entry name" value="CYTC"/>
    <property type="match status" value="1"/>
</dbReference>
<keyword evidence="3 4" id="KW-0408">Iron</keyword>
<organism evidence="7 8">
    <name type="scientific">Saccharicrinis carchari</name>
    <dbReference type="NCBI Taxonomy" id="1168039"/>
    <lineage>
        <taxon>Bacteria</taxon>
        <taxon>Pseudomonadati</taxon>
        <taxon>Bacteroidota</taxon>
        <taxon>Bacteroidia</taxon>
        <taxon>Marinilabiliales</taxon>
        <taxon>Marinilabiliaceae</taxon>
        <taxon>Saccharicrinis</taxon>
    </lineage>
</organism>
<dbReference type="OrthoDB" id="9811395at2"/>
<evidence type="ECO:0000256" key="3">
    <source>
        <dbReference type="ARBA" id="ARBA00023004"/>
    </source>
</evidence>
<accession>A0A521EQE1</accession>
<evidence type="ECO:0000256" key="5">
    <source>
        <dbReference type="SAM" id="SignalP"/>
    </source>
</evidence>
<feature type="chain" id="PRO_5021957450" evidence="5">
    <location>
        <begin position="21"/>
        <end position="153"/>
    </location>
</feature>
<proteinExistence type="predicted"/>
<dbReference type="Proteomes" id="UP000319040">
    <property type="component" value="Unassembled WGS sequence"/>
</dbReference>
<evidence type="ECO:0000313" key="8">
    <source>
        <dbReference type="Proteomes" id="UP000319040"/>
    </source>
</evidence>
<dbReference type="AlphaFoldDB" id="A0A521EQE1"/>
<dbReference type="Pfam" id="PF00034">
    <property type="entry name" value="Cytochrom_C"/>
    <property type="match status" value="1"/>
</dbReference>
<dbReference type="GO" id="GO:0009055">
    <property type="term" value="F:electron transfer activity"/>
    <property type="evidence" value="ECO:0007669"/>
    <property type="project" value="InterPro"/>
</dbReference>
<evidence type="ECO:0000259" key="6">
    <source>
        <dbReference type="PROSITE" id="PS51007"/>
    </source>
</evidence>
<dbReference type="InterPro" id="IPR009056">
    <property type="entry name" value="Cyt_c-like_dom"/>
</dbReference>
<keyword evidence="5" id="KW-0732">Signal</keyword>
<keyword evidence="1 4" id="KW-0349">Heme</keyword>
<sequence length="153" mass="16908">MKFLTFISVLILFIGSIACKQNTNDTNSSDAGNTLGTSPASSIKNRNSRFDAGKLVYDRNCKVCHQANRMGMPRVYPPLKNTKRVNGDKDYLIDIMLNGMSGEIIVEGIKYNGVMAAYRNLSNQQIADVLNYIRSDGQAANDLVTPADVKQKR</sequence>
<dbReference type="PROSITE" id="PS51257">
    <property type="entry name" value="PROKAR_LIPOPROTEIN"/>
    <property type="match status" value="1"/>
</dbReference>
<reference evidence="7 8" key="1">
    <citation type="submission" date="2017-05" db="EMBL/GenBank/DDBJ databases">
        <authorList>
            <person name="Varghese N."/>
            <person name="Submissions S."/>
        </authorList>
    </citation>
    <scope>NUCLEOTIDE SEQUENCE [LARGE SCALE GENOMIC DNA]</scope>
    <source>
        <strain evidence="7 8">DSM 27040</strain>
    </source>
</reference>
<dbReference type="InterPro" id="IPR036909">
    <property type="entry name" value="Cyt_c-like_dom_sf"/>
</dbReference>
<evidence type="ECO:0000256" key="2">
    <source>
        <dbReference type="ARBA" id="ARBA00022723"/>
    </source>
</evidence>
<evidence type="ECO:0000256" key="4">
    <source>
        <dbReference type="PROSITE-ProRule" id="PRU00433"/>
    </source>
</evidence>
<keyword evidence="8" id="KW-1185">Reference proteome</keyword>
<dbReference type="EMBL" id="FXTB01000010">
    <property type="protein sequence ID" value="SMO86146.1"/>
    <property type="molecule type" value="Genomic_DNA"/>
</dbReference>
<dbReference type="RefSeq" id="WP_142534413.1">
    <property type="nucleotide sequence ID" value="NZ_FXTB01000010.1"/>
</dbReference>
<dbReference type="InterPro" id="IPR051459">
    <property type="entry name" value="Cytochrome_c-type_DH"/>
</dbReference>
<gene>
    <name evidence="7" type="ORF">SAMN06265379_110105</name>
</gene>
<name>A0A521EQE1_SACCC</name>
<evidence type="ECO:0000256" key="1">
    <source>
        <dbReference type="ARBA" id="ARBA00022617"/>
    </source>
</evidence>
<dbReference type="Gene3D" id="1.10.760.10">
    <property type="entry name" value="Cytochrome c-like domain"/>
    <property type="match status" value="1"/>
</dbReference>
<feature type="domain" description="Cytochrome c" evidence="6">
    <location>
        <begin position="48"/>
        <end position="137"/>
    </location>
</feature>
<dbReference type="GO" id="GO:0020037">
    <property type="term" value="F:heme binding"/>
    <property type="evidence" value="ECO:0007669"/>
    <property type="project" value="InterPro"/>
</dbReference>
<feature type="signal peptide" evidence="5">
    <location>
        <begin position="1"/>
        <end position="20"/>
    </location>
</feature>
<dbReference type="PANTHER" id="PTHR35008:SF4">
    <property type="entry name" value="BLL4482 PROTEIN"/>
    <property type="match status" value="1"/>
</dbReference>
<keyword evidence="2 4" id="KW-0479">Metal-binding</keyword>
<dbReference type="SUPFAM" id="SSF46626">
    <property type="entry name" value="Cytochrome c"/>
    <property type="match status" value="1"/>
</dbReference>
<dbReference type="PANTHER" id="PTHR35008">
    <property type="entry name" value="BLL4482 PROTEIN-RELATED"/>
    <property type="match status" value="1"/>
</dbReference>
<dbReference type="GO" id="GO:0046872">
    <property type="term" value="F:metal ion binding"/>
    <property type="evidence" value="ECO:0007669"/>
    <property type="project" value="UniProtKB-KW"/>
</dbReference>